<keyword evidence="3" id="KW-1185">Reference proteome</keyword>
<evidence type="ECO:0000313" key="3">
    <source>
        <dbReference type="Proteomes" id="UP001642260"/>
    </source>
</evidence>
<reference evidence="2 3" key="1">
    <citation type="submission" date="2022-03" db="EMBL/GenBank/DDBJ databases">
        <authorList>
            <person name="Macdonald S."/>
            <person name="Ahmed S."/>
            <person name="Newling K."/>
        </authorList>
    </citation>
    <scope>NUCLEOTIDE SEQUENCE [LARGE SCALE GENOMIC DNA]</scope>
</reference>
<protein>
    <recommendedName>
        <fullName evidence="1">F-box associated beta-propeller type 3 domain-containing protein</fullName>
    </recommendedName>
</protein>
<dbReference type="Proteomes" id="UP001642260">
    <property type="component" value="Unassembled WGS sequence"/>
</dbReference>
<dbReference type="InterPro" id="IPR013187">
    <property type="entry name" value="F-box-assoc_dom_typ3"/>
</dbReference>
<sequence length="153" mass="17784">MKFPPDNMWILPRDHRQFACGYSSGLIYFHAMGDKLFPHYVSVVGVISTGEIVLSMADYTSGQPFYVYYFNPDQGNNTIGRFEMQGFGEYHEASNNPRRVHVFVDDCSSRYLAFANNIEDINVNDQTLLRSSIYVPYVYNEESEESESERRFR</sequence>
<accession>A0ABC8JSE5</accession>
<dbReference type="AlphaFoldDB" id="A0ABC8JSE5"/>
<comment type="caution">
    <text evidence="2">The sequence shown here is derived from an EMBL/GenBank/DDBJ whole genome shotgun (WGS) entry which is preliminary data.</text>
</comment>
<organism evidence="2 3">
    <name type="scientific">Eruca vesicaria subsp. sativa</name>
    <name type="common">Garden rocket</name>
    <name type="synonym">Eruca sativa</name>
    <dbReference type="NCBI Taxonomy" id="29727"/>
    <lineage>
        <taxon>Eukaryota</taxon>
        <taxon>Viridiplantae</taxon>
        <taxon>Streptophyta</taxon>
        <taxon>Embryophyta</taxon>
        <taxon>Tracheophyta</taxon>
        <taxon>Spermatophyta</taxon>
        <taxon>Magnoliopsida</taxon>
        <taxon>eudicotyledons</taxon>
        <taxon>Gunneridae</taxon>
        <taxon>Pentapetalae</taxon>
        <taxon>rosids</taxon>
        <taxon>malvids</taxon>
        <taxon>Brassicales</taxon>
        <taxon>Brassicaceae</taxon>
        <taxon>Brassiceae</taxon>
        <taxon>Eruca</taxon>
    </lineage>
</organism>
<proteinExistence type="predicted"/>
<evidence type="ECO:0000259" key="1">
    <source>
        <dbReference type="Pfam" id="PF08268"/>
    </source>
</evidence>
<dbReference type="EMBL" id="CAKOAT010140709">
    <property type="protein sequence ID" value="CAH8338644.1"/>
    <property type="molecule type" value="Genomic_DNA"/>
</dbReference>
<name>A0ABC8JSE5_ERUVS</name>
<dbReference type="Pfam" id="PF08268">
    <property type="entry name" value="FBA_3"/>
    <property type="match status" value="1"/>
</dbReference>
<gene>
    <name evidence="2" type="ORF">ERUC_LOCUS14940</name>
</gene>
<feature type="domain" description="F-box associated beta-propeller type 3" evidence="1">
    <location>
        <begin position="39"/>
        <end position="106"/>
    </location>
</feature>
<evidence type="ECO:0000313" key="2">
    <source>
        <dbReference type="EMBL" id="CAH8338644.1"/>
    </source>
</evidence>